<evidence type="ECO:0008006" key="5">
    <source>
        <dbReference type="Google" id="ProtNLM"/>
    </source>
</evidence>
<dbReference type="Pfam" id="PF06054">
    <property type="entry name" value="CoiA_nuc"/>
    <property type="match status" value="1"/>
</dbReference>
<evidence type="ECO:0000259" key="1">
    <source>
        <dbReference type="Pfam" id="PF06054"/>
    </source>
</evidence>
<dbReference type="InterPro" id="IPR010330">
    <property type="entry name" value="CoiA_nuc"/>
</dbReference>
<dbReference type="EMBL" id="CP083239">
    <property type="protein sequence ID" value="UOK71857.1"/>
    <property type="molecule type" value="Genomic_DNA"/>
</dbReference>
<evidence type="ECO:0000259" key="2">
    <source>
        <dbReference type="Pfam" id="PF25164"/>
    </source>
</evidence>
<name>A0A9E7D4I1_9HYPH</name>
<sequence>MLGALQNGTRVEADVAERGQAFNCPGCRQAVILKRGKIVTAHFAHKPPVSCILALGETPFHLLAKKVFQQSFSERGFAAYAEWEVLSVVGDRRADVLVQGLHPRYPVAFEIQHQSIDQSMIEHRTQAYMAANIPVIWLGLLKPEVLISVEK</sequence>
<dbReference type="RefSeq" id="WP_244379368.1">
    <property type="nucleotide sequence ID" value="NZ_CP083239.1"/>
</dbReference>
<accession>A0A9E7D4I1</accession>
<reference evidence="3" key="1">
    <citation type="submission" date="2021-09" db="EMBL/GenBank/DDBJ databases">
        <title>Network and meta-omics reveal the key degrader and cooperation patterns in an efficient 1,4-dioxane-degrading microbial community.</title>
        <authorList>
            <person name="Dai C."/>
        </authorList>
    </citation>
    <scope>NUCLEOTIDE SEQUENCE</scope>
    <source>
        <strain evidence="3">ZM13</strain>
    </source>
</reference>
<evidence type="ECO:0000313" key="3">
    <source>
        <dbReference type="EMBL" id="UOK71857.1"/>
    </source>
</evidence>
<dbReference type="KEGG" id="apol:K9D25_03810"/>
<dbReference type="Proteomes" id="UP000831684">
    <property type="component" value="Chromosome"/>
</dbReference>
<dbReference type="AlphaFoldDB" id="A0A9E7D4I1"/>
<protein>
    <recommendedName>
        <fullName evidence="5">Competence protein CoiA</fullName>
    </recommendedName>
</protein>
<organism evidence="3 4">
    <name type="scientific">Ancylobacter polymorphus</name>
    <dbReference type="NCBI Taxonomy" id="223390"/>
    <lineage>
        <taxon>Bacteria</taxon>
        <taxon>Pseudomonadati</taxon>
        <taxon>Pseudomonadota</taxon>
        <taxon>Alphaproteobacteria</taxon>
        <taxon>Hyphomicrobiales</taxon>
        <taxon>Xanthobacteraceae</taxon>
        <taxon>Ancylobacter</taxon>
    </lineage>
</organism>
<dbReference type="Pfam" id="PF25164">
    <property type="entry name" value="CoiA_N"/>
    <property type="match status" value="1"/>
</dbReference>
<proteinExistence type="predicted"/>
<feature type="domain" description="Competence protein CoiA nuclease-like" evidence="1">
    <location>
        <begin position="57"/>
        <end position="138"/>
    </location>
</feature>
<dbReference type="InterPro" id="IPR057253">
    <property type="entry name" value="CoiA-like_N"/>
</dbReference>
<evidence type="ECO:0000313" key="4">
    <source>
        <dbReference type="Proteomes" id="UP000831684"/>
    </source>
</evidence>
<feature type="domain" description="Competence protein CoiA-like N-terminal" evidence="2">
    <location>
        <begin position="9"/>
        <end position="51"/>
    </location>
</feature>
<gene>
    <name evidence="3" type="ORF">K9D25_03810</name>
</gene>